<evidence type="ECO:0000259" key="2">
    <source>
        <dbReference type="Pfam" id="PF24602"/>
    </source>
</evidence>
<dbReference type="Pfam" id="PF24602">
    <property type="entry name" value="DUF7622"/>
    <property type="match status" value="1"/>
</dbReference>
<dbReference type="InterPro" id="IPR056039">
    <property type="entry name" value="DUF7622"/>
</dbReference>
<protein>
    <recommendedName>
        <fullName evidence="2">DUF7622 domain-containing protein</fullName>
    </recommendedName>
</protein>
<feature type="chain" id="PRO_5043820410" description="DUF7622 domain-containing protein" evidence="1">
    <location>
        <begin position="27"/>
        <end position="340"/>
    </location>
</feature>
<dbReference type="EMBL" id="BTSX01000004">
    <property type="protein sequence ID" value="GMS97788.1"/>
    <property type="molecule type" value="Genomic_DNA"/>
</dbReference>
<organism evidence="3 4">
    <name type="scientific">Pristionchus entomophagus</name>
    <dbReference type="NCBI Taxonomy" id="358040"/>
    <lineage>
        <taxon>Eukaryota</taxon>
        <taxon>Metazoa</taxon>
        <taxon>Ecdysozoa</taxon>
        <taxon>Nematoda</taxon>
        <taxon>Chromadorea</taxon>
        <taxon>Rhabditida</taxon>
        <taxon>Rhabditina</taxon>
        <taxon>Diplogasteromorpha</taxon>
        <taxon>Diplogasteroidea</taxon>
        <taxon>Neodiplogasteridae</taxon>
        <taxon>Pristionchus</taxon>
    </lineage>
</organism>
<feature type="non-terminal residue" evidence="3">
    <location>
        <position position="1"/>
    </location>
</feature>
<dbReference type="Proteomes" id="UP001432027">
    <property type="component" value="Unassembled WGS sequence"/>
</dbReference>
<evidence type="ECO:0000256" key="1">
    <source>
        <dbReference type="SAM" id="SignalP"/>
    </source>
</evidence>
<dbReference type="AlphaFoldDB" id="A0AAV5TUT9"/>
<feature type="domain" description="DUF7622" evidence="2">
    <location>
        <begin position="195"/>
        <end position="276"/>
    </location>
</feature>
<sequence>LSPIQSAMVVRLWFLVLSLCPYLALALITCRQCKTTFGIEMCNKDCEGDLCYSTDTFPSFATALVTRSSGCVLGLPPAELGCRYNQDGQKLCLCNTNICNTAPESLPNFATPIRLRARACDCMSVHPNKPNTTFLRPCAASFCTYQRTQITAAVNLTSLSYSSGCSMSMDYDMFNSNSTDLQIGPMVVPPPDAPTTCYTGSALPFGLADPFTSGNCTGQFCVISVGLDQSVYRGCLTILNVGRPDEALLTNGYYKDVDGREQWICSGKDYCNMDLKTLIAAWPEELTPYANLSLASPSYDMLPSLRQQPPPINPCTTGYITDAFTRFMLSLSGLFTTNIG</sequence>
<dbReference type="PANTHER" id="PTHR37433:SF21">
    <property type="entry name" value="DUF281 DOMAIN-CONTAINING PROTEIN"/>
    <property type="match status" value="1"/>
</dbReference>
<comment type="caution">
    <text evidence="3">The sequence shown here is derived from an EMBL/GenBank/DDBJ whole genome shotgun (WGS) entry which is preliminary data.</text>
</comment>
<dbReference type="PANTHER" id="PTHR37433">
    <property type="entry name" value="PROTEIN CBG25136-RELATED"/>
    <property type="match status" value="1"/>
</dbReference>
<keyword evidence="4" id="KW-1185">Reference proteome</keyword>
<accession>A0AAV5TUT9</accession>
<evidence type="ECO:0000313" key="3">
    <source>
        <dbReference type="EMBL" id="GMS97788.1"/>
    </source>
</evidence>
<gene>
    <name evidence="3" type="ORF">PENTCL1PPCAC_19963</name>
</gene>
<reference evidence="3" key="1">
    <citation type="submission" date="2023-10" db="EMBL/GenBank/DDBJ databases">
        <title>Genome assembly of Pristionchus species.</title>
        <authorList>
            <person name="Yoshida K."/>
            <person name="Sommer R.J."/>
        </authorList>
    </citation>
    <scope>NUCLEOTIDE SEQUENCE</scope>
    <source>
        <strain evidence="3">RS0144</strain>
    </source>
</reference>
<evidence type="ECO:0000313" key="4">
    <source>
        <dbReference type="Proteomes" id="UP001432027"/>
    </source>
</evidence>
<proteinExistence type="predicted"/>
<feature type="signal peptide" evidence="1">
    <location>
        <begin position="1"/>
        <end position="26"/>
    </location>
</feature>
<keyword evidence="1" id="KW-0732">Signal</keyword>
<name>A0AAV5TUT9_9BILA</name>